<dbReference type="EMBL" id="BPLR01015222">
    <property type="protein sequence ID" value="GIY74472.1"/>
    <property type="molecule type" value="Genomic_DNA"/>
</dbReference>
<name>A0AAV4VW09_CAEEX</name>
<keyword evidence="2" id="KW-1185">Reference proteome</keyword>
<protein>
    <submittedName>
        <fullName evidence="1">Uncharacterized protein</fullName>
    </submittedName>
</protein>
<evidence type="ECO:0000313" key="1">
    <source>
        <dbReference type="EMBL" id="GIY74472.1"/>
    </source>
</evidence>
<comment type="caution">
    <text evidence="1">The sequence shown here is derived from an EMBL/GenBank/DDBJ whole genome shotgun (WGS) entry which is preliminary data.</text>
</comment>
<evidence type="ECO:0000313" key="2">
    <source>
        <dbReference type="Proteomes" id="UP001054945"/>
    </source>
</evidence>
<sequence>MEPFHKDKLERDHVYMVNSLPVRCMRTEFLNLTFLRLPETNVELLMRRKLFCLAVNAPSDSETMRKEAGVHLEESLLFGLWCVVKAYGMAELFVFVS</sequence>
<gene>
    <name evidence="1" type="ORF">CEXT_746141</name>
</gene>
<accession>A0AAV4VW09</accession>
<organism evidence="1 2">
    <name type="scientific">Caerostris extrusa</name>
    <name type="common">Bark spider</name>
    <name type="synonym">Caerostris bankana</name>
    <dbReference type="NCBI Taxonomy" id="172846"/>
    <lineage>
        <taxon>Eukaryota</taxon>
        <taxon>Metazoa</taxon>
        <taxon>Ecdysozoa</taxon>
        <taxon>Arthropoda</taxon>
        <taxon>Chelicerata</taxon>
        <taxon>Arachnida</taxon>
        <taxon>Araneae</taxon>
        <taxon>Araneomorphae</taxon>
        <taxon>Entelegynae</taxon>
        <taxon>Araneoidea</taxon>
        <taxon>Araneidae</taxon>
        <taxon>Caerostris</taxon>
    </lineage>
</organism>
<reference evidence="1 2" key="1">
    <citation type="submission" date="2021-06" db="EMBL/GenBank/DDBJ databases">
        <title>Caerostris extrusa draft genome.</title>
        <authorList>
            <person name="Kono N."/>
            <person name="Arakawa K."/>
        </authorList>
    </citation>
    <scope>NUCLEOTIDE SEQUENCE [LARGE SCALE GENOMIC DNA]</scope>
</reference>
<proteinExistence type="predicted"/>
<dbReference type="Proteomes" id="UP001054945">
    <property type="component" value="Unassembled WGS sequence"/>
</dbReference>
<dbReference type="AlphaFoldDB" id="A0AAV4VW09"/>